<dbReference type="AlphaFoldDB" id="A0A0E9VDE6"/>
<sequence length="27" mass="3216">MFHPVLLNLLLSHQFYLLTMSLNPFLI</sequence>
<accession>A0A0E9VDE6</accession>
<protein>
    <submittedName>
        <fullName evidence="1">Uncharacterized protein</fullName>
    </submittedName>
</protein>
<proteinExistence type="predicted"/>
<reference evidence="1" key="2">
    <citation type="journal article" date="2015" name="Fish Shellfish Immunol.">
        <title>Early steps in the European eel (Anguilla anguilla)-Vibrio vulnificus interaction in the gills: Role of the RtxA13 toxin.</title>
        <authorList>
            <person name="Callol A."/>
            <person name="Pajuelo D."/>
            <person name="Ebbesson L."/>
            <person name="Teles M."/>
            <person name="MacKenzie S."/>
            <person name="Amaro C."/>
        </authorList>
    </citation>
    <scope>NUCLEOTIDE SEQUENCE</scope>
</reference>
<name>A0A0E9VDE6_ANGAN</name>
<reference evidence="1" key="1">
    <citation type="submission" date="2014-11" db="EMBL/GenBank/DDBJ databases">
        <authorList>
            <person name="Amaro Gonzalez C."/>
        </authorList>
    </citation>
    <scope>NUCLEOTIDE SEQUENCE</scope>
</reference>
<evidence type="ECO:0000313" key="1">
    <source>
        <dbReference type="EMBL" id="JAH76149.1"/>
    </source>
</evidence>
<organism evidence="1">
    <name type="scientific">Anguilla anguilla</name>
    <name type="common">European freshwater eel</name>
    <name type="synonym">Muraena anguilla</name>
    <dbReference type="NCBI Taxonomy" id="7936"/>
    <lineage>
        <taxon>Eukaryota</taxon>
        <taxon>Metazoa</taxon>
        <taxon>Chordata</taxon>
        <taxon>Craniata</taxon>
        <taxon>Vertebrata</taxon>
        <taxon>Euteleostomi</taxon>
        <taxon>Actinopterygii</taxon>
        <taxon>Neopterygii</taxon>
        <taxon>Teleostei</taxon>
        <taxon>Anguilliformes</taxon>
        <taxon>Anguillidae</taxon>
        <taxon>Anguilla</taxon>
    </lineage>
</organism>
<dbReference type="EMBL" id="GBXM01032428">
    <property type="protein sequence ID" value="JAH76149.1"/>
    <property type="molecule type" value="Transcribed_RNA"/>
</dbReference>